<protein>
    <submittedName>
        <fullName evidence="1">Uncharacterized protein</fullName>
    </submittedName>
</protein>
<proteinExistence type="predicted"/>
<feature type="non-terminal residue" evidence="1">
    <location>
        <position position="64"/>
    </location>
</feature>
<accession>A0ABS8WU81</accession>
<organism evidence="1 2">
    <name type="scientific">Datura stramonium</name>
    <name type="common">Jimsonweed</name>
    <name type="synonym">Common thornapple</name>
    <dbReference type="NCBI Taxonomy" id="4076"/>
    <lineage>
        <taxon>Eukaryota</taxon>
        <taxon>Viridiplantae</taxon>
        <taxon>Streptophyta</taxon>
        <taxon>Embryophyta</taxon>
        <taxon>Tracheophyta</taxon>
        <taxon>Spermatophyta</taxon>
        <taxon>Magnoliopsida</taxon>
        <taxon>eudicotyledons</taxon>
        <taxon>Gunneridae</taxon>
        <taxon>Pentapetalae</taxon>
        <taxon>asterids</taxon>
        <taxon>lamiids</taxon>
        <taxon>Solanales</taxon>
        <taxon>Solanaceae</taxon>
        <taxon>Solanoideae</taxon>
        <taxon>Datureae</taxon>
        <taxon>Datura</taxon>
    </lineage>
</organism>
<keyword evidence="2" id="KW-1185">Reference proteome</keyword>
<reference evidence="1 2" key="1">
    <citation type="journal article" date="2021" name="BMC Genomics">
        <title>Datura genome reveals duplications of psychoactive alkaloid biosynthetic genes and high mutation rate following tissue culture.</title>
        <authorList>
            <person name="Rajewski A."/>
            <person name="Carter-House D."/>
            <person name="Stajich J."/>
            <person name="Litt A."/>
        </authorList>
    </citation>
    <scope>NUCLEOTIDE SEQUENCE [LARGE SCALE GENOMIC DNA]</scope>
    <source>
        <strain evidence="1">AR-01</strain>
    </source>
</reference>
<sequence>MLEDTVVVWHFSLIKNQLHKLLECTGKKIILIRPSPELIAKKSKEGLKQVKMSLIFAVAIAETD</sequence>
<dbReference type="Proteomes" id="UP000823775">
    <property type="component" value="Unassembled WGS sequence"/>
</dbReference>
<name>A0ABS8WU81_DATST</name>
<gene>
    <name evidence="1" type="ORF">HAX54_003021</name>
</gene>
<comment type="caution">
    <text evidence="1">The sequence shown here is derived from an EMBL/GenBank/DDBJ whole genome shotgun (WGS) entry which is preliminary data.</text>
</comment>
<evidence type="ECO:0000313" key="2">
    <source>
        <dbReference type="Proteomes" id="UP000823775"/>
    </source>
</evidence>
<dbReference type="EMBL" id="JACEIK010011360">
    <property type="protein sequence ID" value="MCE3215630.1"/>
    <property type="molecule type" value="Genomic_DNA"/>
</dbReference>
<evidence type="ECO:0000313" key="1">
    <source>
        <dbReference type="EMBL" id="MCE3215630.1"/>
    </source>
</evidence>